<sequence>MENNTEMNKFKKYFKRQWMNMDSAIISCGNDKLRRSNNALEGWNRRLNVKEKKDVTGVLLIAVQPTQLTDSAVLVRARSLDHYRTLRLALALEDTPHSPIYSTKLDPA</sequence>
<feature type="non-terminal residue" evidence="1">
    <location>
        <position position="108"/>
    </location>
</feature>
<organism evidence="1 2">
    <name type="scientific">Operophtera brumata</name>
    <name type="common">Winter moth</name>
    <name type="synonym">Phalaena brumata</name>
    <dbReference type="NCBI Taxonomy" id="104452"/>
    <lineage>
        <taxon>Eukaryota</taxon>
        <taxon>Metazoa</taxon>
        <taxon>Ecdysozoa</taxon>
        <taxon>Arthropoda</taxon>
        <taxon>Hexapoda</taxon>
        <taxon>Insecta</taxon>
        <taxon>Pterygota</taxon>
        <taxon>Neoptera</taxon>
        <taxon>Endopterygota</taxon>
        <taxon>Lepidoptera</taxon>
        <taxon>Glossata</taxon>
        <taxon>Ditrysia</taxon>
        <taxon>Geometroidea</taxon>
        <taxon>Geometridae</taxon>
        <taxon>Larentiinae</taxon>
        <taxon>Operophtera</taxon>
    </lineage>
</organism>
<accession>A0A0L7LMD7</accession>
<dbReference type="EMBL" id="JTDY01000581">
    <property type="protein sequence ID" value="KOB76590.1"/>
    <property type="molecule type" value="Genomic_DNA"/>
</dbReference>
<dbReference type="AlphaFoldDB" id="A0A0L7LMD7"/>
<evidence type="ECO:0000313" key="2">
    <source>
        <dbReference type="Proteomes" id="UP000037510"/>
    </source>
</evidence>
<keyword evidence="2" id="KW-1185">Reference proteome</keyword>
<proteinExistence type="predicted"/>
<name>A0A0L7LMD7_OPEBR</name>
<reference evidence="1 2" key="1">
    <citation type="journal article" date="2015" name="Genome Biol. Evol.">
        <title>The genome of winter moth (Operophtera brumata) provides a genomic perspective on sexual dimorphism and phenology.</title>
        <authorList>
            <person name="Derks M.F."/>
            <person name="Smit S."/>
            <person name="Salis L."/>
            <person name="Schijlen E."/>
            <person name="Bossers A."/>
            <person name="Mateman C."/>
            <person name="Pijl A.S."/>
            <person name="de Ridder D."/>
            <person name="Groenen M.A."/>
            <person name="Visser M.E."/>
            <person name="Megens H.J."/>
        </authorList>
    </citation>
    <scope>NUCLEOTIDE SEQUENCE [LARGE SCALE GENOMIC DNA]</scope>
    <source>
        <strain evidence="1">WM2013NL</strain>
        <tissue evidence="1">Head and thorax</tissue>
    </source>
</reference>
<comment type="caution">
    <text evidence="1">The sequence shown here is derived from an EMBL/GenBank/DDBJ whole genome shotgun (WGS) entry which is preliminary data.</text>
</comment>
<dbReference type="Proteomes" id="UP000037510">
    <property type="component" value="Unassembled WGS sequence"/>
</dbReference>
<gene>
    <name evidence="1" type="ORF">OBRU01_05397</name>
</gene>
<protein>
    <submittedName>
        <fullName evidence="1">Putative nodal modulator 1-like protein</fullName>
    </submittedName>
</protein>
<evidence type="ECO:0000313" key="1">
    <source>
        <dbReference type="EMBL" id="KOB76590.1"/>
    </source>
</evidence>